<sequence>MVQIFKLLNGTNDIELRKLPNKRIDKSYNYTFNELKLFRNETRNSLEFNGFAPKLNFAKGYVESSLSKAMANFMLKDLDLTELLIRLNKRGFGVDEVLIPTLQATEALNAPGGFFHRCIDKKGGNTHFTRKSSWNGAQCQSRILRHGICVYGLEDLIVLGDFPHLFANKMIQTVDFGAYICWNERMFNRTFDVNRLDPMKTLNLTIYLEHPAVRYNRERYLPNFDPLLFKC</sequence>
<proteinExistence type="predicted"/>
<protein>
    <submittedName>
        <fullName evidence="2">Uncharacterized protein</fullName>
    </submittedName>
</protein>
<evidence type="ECO:0000313" key="1">
    <source>
        <dbReference type="Proteomes" id="UP000887579"/>
    </source>
</evidence>
<reference evidence="2" key="1">
    <citation type="submission" date="2022-11" db="UniProtKB">
        <authorList>
            <consortium name="WormBaseParasite"/>
        </authorList>
    </citation>
    <scope>IDENTIFICATION</scope>
</reference>
<evidence type="ECO:0000313" key="2">
    <source>
        <dbReference type="WBParaSite" id="ES5_v2.g9033.t1"/>
    </source>
</evidence>
<dbReference type="Proteomes" id="UP000887579">
    <property type="component" value="Unplaced"/>
</dbReference>
<accession>A0AC34GVY1</accession>
<dbReference type="WBParaSite" id="ES5_v2.g9033.t1">
    <property type="protein sequence ID" value="ES5_v2.g9033.t1"/>
    <property type="gene ID" value="ES5_v2.g9033"/>
</dbReference>
<organism evidence="1 2">
    <name type="scientific">Panagrolaimus sp. ES5</name>
    <dbReference type="NCBI Taxonomy" id="591445"/>
    <lineage>
        <taxon>Eukaryota</taxon>
        <taxon>Metazoa</taxon>
        <taxon>Ecdysozoa</taxon>
        <taxon>Nematoda</taxon>
        <taxon>Chromadorea</taxon>
        <taxon>Rhabditida</taxon>
        <taxon>Tylenchina</taxon>
        <taxon>Panagrolaimomorpha</taxon>
        <taxon>Panagrolaimoidea</taxon>
        <taxon>Panagrolaimidae</taxon>
        <taxon>Panagrolaimus</taxon>
    </lineage>
</organism>
<name>A0AC34GVY1_9BILA</name>